<evidence type="ECO:0000313" key="13">
    <source>
        <dbReference type="Ensembl" id="ENSMGAP00000018939.2"/>
    </source>
</evidence>
<protein>
    <submittedName>
        <fullName evidence="13">CD28 molecule</fullName>
    </submittedName>
</protein>
<accession>G3UTA0</accession>
<dbReference type="GO" id="GO:0032733">
    <property type="term" value="P:positive regulation of interleukin-10 production"/>
    <property type="evidence" value="ECO:0007669"/>
    <property type="project" value="Ensembl"/>
</dbReference>
<comment type="subcellular location">
    <subcellularLocation>
        <location evidence="1">Membrane</location>
        <topology evidence="1">Single-pass type I membrane protein</topology>
    </subcellularLocation>
</comment>
<keyword evidence="9" id="KW-0393">Immunoglobulin domain</keyword>
<keyword evidence="8" id="KW-0325">Glycoprotein</keyword>
<dbReference type="GO" id="GO:0098636">
    <property type="term" value="C:protein complex involved in cell adhesion"/>
    <property type="evidence" value="ECO:0007669"/>
    <property type="project" value="Ensembl"/>
</dbReference>
<dbReference type="Ensembl" id="ENSMGAT00000019404.2">
    <property type="protein sequence ID" value="ENSMGAP00000018939.2"/>
    <property type="gene ID" value="ENSMGAG00000008783.3"/>
</dbReference>
<dbReference type="Proteomes" id="UP000001645">
    <property type="component" value="Chromosome 7"/>
</dbReference>
<dbReference type="InterPro" id="IPR036179">
    <property type="entry name" value="Ig-like_dom_sf"/>
</dbReference>
<reference evidence="13 14" key="1">
    <citation type="journal article" date="2010" name="PLoS Biol.">
        <title>Multi-platform next-generation sequencing of the domestic turkey (Meleagris gallopavo): genome assembly and analysis.</title>
        <authorList>
            <person name="Dalloul R.A."/>
            <person name="Long J.A."/>
            <person name="Zimin A.V."/>
            <person name="Aslam L."/>
            <person name="Beal K."/>
            <person name="Blomberg L.A."/>
            <person name="Bouffard P."/>
            <person name="Burt D.W."/>
            <person name="Crasta O."/>
            <person name="Crooijmans R.P."/>
            <person name="Cooper K."/>
            <person name="Coulombe R.A."/>
            <person name="De S."/>
            <person name="Delany M.E."/>
            <person name="Dodgson J.B."/>
            <person name="Dong J.J."/>
            <person name="Evans C."/>
            <person name="Frederickson K.M."/>
            <person name="Flicek P."/>
            <person name="Florea L."/>
            <person name="Folkerts O."/>
            <person name="Groenen M.A."/>
            <person name="Harkins T.T."/>
            <person name="Herrero J."/>
            <person name="Hoffmann S."/>
            <person name="Megens H.J."/>
            <person name="Jiang A."/>
            <person name="de Jong P."/>
            <person name="Kaiser P."/>
            <person name="Kim H."/>
            <person name="Kim K.W."/>
            <person name="Kim S."/>
            <person name="Langenberger D."/>
            <person name="Lee M.K."/>
            <person name="Lee T."/>
            <person name="Mane S."/>
            <person name="Marcais G."/>
            <person name="Marz M."/>
            <person name="McElroy A.P."/>
            <person name="Modise T."/>
            <person name="Nefedov M."/>
            <person name="Notredame C."/>
            <person name="Paton I.R."/>
            <person name="Payne W.S."/>
            <person name="Pertea G."/>
            <person name="Prickett D."/>
            <person name="Puiu D."/>
            <person name="Qioa D."/>
            <person name="Raineri E."/>
            <person name="Ruffier M."/>
            <person name="Salzberg S.L."/>
            <person name="Schatz M.C."/>
            <person name="Scheuring C."/>
            <person name="Schmidt C.J."/>
            <person name="Schroeder S."/>
            <person name="Searle S.M."/>
            <person name="Smith E.J."/>
            <person name="Smith J."/>
            <person name="Sonstegard T.S."/>
            <person name="Stadler P.F."/>
            <person name="Tafer H."/>
            <person name="Tu Z.J."/>
            <person name="Van Tassell C.P."/>
            <person name="Vilella A.J."/>
            <person name="Williams K.P."/>
            <person name="Yorke J.A."/>
            <person name="Zhang L."/>
            <person name="Zhang H.B."/>
            <person name="Zhang X."/>
            <person name="Zhang Y."/>
            <person name="Reed K.M."/>
        </authorList>
    </citation>
    <scope>NUCLEOTIDE SEQUENCE [LARGE SCALE GENOMIC DNA]</scope>
</reference>
<feature type="transmembrane region" description="Helical" evidence="11">
    <location>
        <begin position="253"/>
        <end position="277"/>
    </location>
</feature>
<dbReference type="GO" id="GO:0009897">
    <property type="term" value="C:external side of plasma membrane"/>
    <property type="evidence" value="ECO:0007669"/>
    <property type="project" value="Ensembl"/>
</dbReference>
<dbReference type="GO" id="GO:0005886">
    <property type="term" value="C:plasma membrane"/>
    <property type="evidence" value="ECO:0000250"/>
    <property type="project" value="AgBase"/>
</dbReference>
<dbReference type="SUPFAM" id="SSF48726">
    <property type="entry name" value="Immunoglobulin"/>
    <property type="match status" value="1"/>
</dbReference>
<name>G3UTA0_MELGA</name>
<evidence type="ECO:0000256" key="11">
    <source>
        <dbReference type="SAM" id="Phobius"/>
    </source>
</evidence>
<keyword evidence="14" id="KW-1185">Reference proteome</keyword>
<dbReference type="GO" id="GO:0031295">
    <property type="term" value="P:T cell costimulation"/>
    <property type="evidence" value="ECO:0007669"/>
    <property type="project" value="Ensembl"/>
</dbReference>
<dbReference type="InParanoid" id="G3UTA0"/>
<keyword evidence="7" id="KW-0675">Receptor</keyword>
<keyword evidence="5 11" id="KW-0472">Membrane</keyword>
<evidence type="ECO:0000256" key="2">
    <source>
        <dbReference type="ARBA" id="ARBA00022692"/>
    </source>
</evidence>
<feature type="region of interest" description="Disordered" evidence="10">
    <location>
        <begin position="291"/>
        <end position="313"/>
    </location>
</feature>
<dbReference type="GO" id="GO:0045840">
    <property type="term" value="P:positive regulation of mitotic nuclear division"/>
    <property type="evidence" value="ECO:0007669"/>
    <property type="project" value="Ensembl"/>
</dbReference>
<sequence>MAFMKRGVYFYYLHYCPAIFPQPGFVYDRILQQWLCRSATLICSATCPSVHVMRDKLMPSCATPGVPILVVLWPYMWQGRHLNMQHRRLPIDIALAPVDMVFQPKHMTSNGAADTCHLTAENKILVAQSPLLIVANRTATLVCNYTYNGTGKEFRASLHKGTDSSVEVCFISWNMTKSNSNSNKEFNCWGNHDKDKVIFNLRNMTASQTDIYFCKIEAMYPPPYVYNEKSNGTVIHVRETPIQTQEPESATSYWVMVALTGLLGFYSMLVTAVFIIYRQKSKRNRYRQSDYMNMTPRHPPHQKNKGYPSYAPTRDYTAYRSWQP</sequence>
<dbReference type="HOGENOM" id="CLU_085095_1_0_1"/>
<dbReference type="InterPro" id="IPR003599">
    <property type="entry name" value="Ig_sub"/>
</dbReference>
<dbReference type="GO" id="GO:0045066">
    <property type="term" value="P:regulatory T cell differentiation"/>
    <property type="evidence" value="ECO:0007669"/>
    <property type="project" value="Ensembl"/>
</dbReference>
<dbReference type="Pfam" id="PF07686">
    <property type="entry name" value="V-set"/>
    <property type="match status" value="1"/>
</dbReference>
<evidence type="ECO:0000256" key="10">
    <source>
        <dbReference type="SAM" id="MobiDB-lite"/>
    </source>
</evidence>
<feature type="domain" description="Immunoglobulin" evidence="12">
    <location>
        <begin position="128"/>
        <end position="238"/>
    </location>
</feature>
<dbReference type="AlphaFoldDB" id="G3UTA0"/>
<dbReference type="GO" id="GO:0010629">
    <property type="term" value="P:negative regulation of gene expression"/>
    <property type="evidence" value="ECO:0007669"/>
    <property type="project" value="Ensembl"/>
</dbReference>
<evidence type="ECO:0000256" key="8">
    <source>
        <dbReference type="ARBA" id="ARBA00023180"/>
    </source>
</evidence>
<dbReference type="OrthoDB" id="8654606at2759"/>
<dbReference type="InterPro" id="IPR040216">
    <property type="entry name" value="CTLA4/CD28"/>
</dbReference>
<evidence type="ECO:0000256" key="6">
    <source>
        <dbReference type="ARBA" id="ARBA00023157"/>
    </source>
</evidence>
<evidence type="ECO:0000256" key="9">
    <source>
        <dbReference type="ARBA" id="ARBA00023319"/>
    </source>
</evidence>
<evidence type="ECO:0000259" key="12">
    <source>
        <dbReference type="SMART" id="SM00409"/>
    </source>
</evidence>
<dbReference type="PANTHER" id="PTHR11494">
    <property type="entry name" value="CYTOTOXIC T-LYMPHOCYTE PROTEIN"/>
    <property type="match status" value="1"/>
</dbReference>
<dbReference type="Gene3D" id="2.60.40.10">
    <property type="entry name" value="Immunoglobulins"/>
    <property type="match status" value="1"/>
</dbReference>
<dbReference type="GO" id="GO:0032743">
    <property type="term" value="P:positive regulation of interleukin-2 production"/>
    <property type="evidence" value="ECO:0007669"/>
    <property type="project" value="Ensembl"/>
</dbReference>
<dbReference type="InterPro" id="IPR013106">
    <property type="entry name" value="Ig_V-set"/>
</dbReference>
<keyword evidence="3" id="KW-0732">Signal</keyword>
<evidence type="ECO:0000256" key="4">
    <source>
        <dbReference type="ARBA" id="ARBA00022989"/>
    </source>
</evidence>
<dbReference type="InterPro" id="IPR013783">
    <property type="entry name" value="Ig-like_fold"/>
</dbReference>
<evidence type="ECO:0000256" key="5">
    <source>
        <dbReference type="ARBA" id="ARBA00023136"/>
    </source>
</evidence>
<reference evidence="13" key="3">
    <citation type="submission" date="2025-09" db="UniProtKB">
        <authorList>
            <consortium name="Ensembl"/>
        </authorList>
    </citation>
    <scope>IDENTIFICATION</scope>
</reference>
<dbReference type="GO" id="GO:0032753">
    <property type="term" value="P:positive regulation of interleukin-4 production"/>
    <property type="evidence" value="ECO:0007669"/>
    <property type="project" value="Ensembl"/>
</dbReference>
<keyword evidence="4 11" id="KW-1133">Transmembrane helix</keyword>
<proteinExistence type="predicted"/>
<dbReference type="FunCoup" id="G3UTA0">
    <property type="interactions" value="46"/>
</dbReference>
<dbReference type="GO" id="GO:0042102">
    <property type="term" value="P:positive regulation of T cell proliferation"/>
    <property type="evidence" value="ECO:0007669"/>
    <property type="project" value="Ensembl"/>
</dbReference>
<gene>
    <name evidence="13" type="primary">CD28</name>
</gene>
<organism evidence="13 14">
    <name type="scientific">Meleagris gallopavo</name>
    <name type="common">Wild turkey</name>
    <dbReference type="NCBI Taxonomy" id="9103"/>
    <lineage>
        <taxon>Eukaryota</taxon>
        <taxon>Metazoa</taxon>
        <taxon>Chordata</taxon>
        <taxon>Craniata</taxon>
        <taxon>Vertebrata</taxon>
        <taxon>Euteleostomi</taxon>
        <taxon>Archelosauria</taxon>
        <taxon>Archosauria</taxon>
        <taxon>Dinosauria</taxon>
        <taxon>Saurischia</taxon>
        <taxon>Theropoda</taxon>
        <taxon>Coelurosauria</taxon>
        <taxon>Aves</taxon>
        <taxon>Neognathae</taxon>
        <taxon>Galloanserae</taxon>
        <taxon>Galliformes</taxon>
        <taxon>Phasianidae</taxon>
        <taxon>Meleagridinae</taxon>
        <taxon>Meleagris</taxon>
    </lineage>
</organism>
<dbReference type="GeneTree" id="ENSGT00530000063873"/>
<dbReference type="FunFam" id="2.60.40.10:FF:000874">
    <property type="entry name" value="Inducible T-cell costimulator"/>
    <property type="match status" value="1"/>
</dbReference>
<keyword evidence="6" id="KW-1015">Disulfide bond</keyword>
<evidence type="ECO:0000256" key="3">
    <source>
        <dbReference type="ARBA" id="ARBA00022729"/>
    </source>
</evidence>
<dbReference type="PANTHER" id="PTHR11494:SF7">
    <property type="entry name" value="T-CELL-SPECIFIC SURFACE GLYCOPROTEIN CD28"/>
    <property type="match status" value="1"/>
</dbReference>
<evidence type="ECO:0000313" key="14">
    <source>
        <dbReference type="Proteomes" id="UP000001645"/>
    </source>
</evidence>
<dbReference type="InterPro" id="IPR008093">
    <property type="entry name" value="CD28"/>
</dbReference>
<dbReference type="SMART" id="SM00409">
    <property type="entry name" value="IG"/>
    <property type="match status" value="1"/>
</dbReference>
<evidence type="ECO:0000256" key="1">
    <source>
        <dbReference type="ARBA" id="ARBA00004479"/>
    </source>
</evidence>
<dbReference type="PRINTS" id="PR01717">
    <property type="entry name" value="CD28ANTIGEN"/>
</dbReference>
<dbReference type="GO" id="GO:0050852">
    <property type="term" value="P:T cell receptor signaling pathway"/>
    <property type="evidence" value="ECO:0007669"/>
    <property type="project" value="TreeGrafter"/>
</dbReference>
<evidence type="ECO:0000256" key="7">
    <source>
        <dbReference type="ARBA" id="ARBA00023170"/>
    </source>
</evidence>
<dbReference type="GO" id="GO:0006955">
    <property type="term" value="P:immune response"/>
    <property type="evidence" value="ECO:0007669"/>
    <property type="project" value="InterPro"/>
</dbReference>
<reference evidence="13" key="2">
    <citation type="submission" date="2025-08" db="UniProtKB">
        <authorList>
            <consortium name="Ensembl"/>
        </authorList>
    </citation>
    <scope>IDENTIFICATION</scope>
</reference>
<keyword evidence="2 11" id="KW-0812">Transmembrane</keyword>